<evidence type="ECO:0000256" key="3">
    <source>
        <dbReference type="ARBA" id="ARBA00022676"/>
    </source>
</evidence>
<dbReference type="Proteomes" id="UP000219329">
    <property type="component" value="Unassembled WGS sequence"/>
</dbReference>
<dbReference type="PANTHER" id="PTHR43646:SF2">
    <property type="entry name" value="GLYCOSYLTRANSFERASE 2-LIKE DOMAIN-CONTAINING PROTEIN"/>
    <property type="match status" value="1"/>
</dbReference>
<dbReference type="Gene3D" id="3.90.550.10">
    <property type="entry name" value="Spore Coat Polysaccharide Biosynthesis Protein SpsA, Chain A"/>
    <property type="match status" value="2"/>
</dbReference>
<dbReference type="NCBIfam" id="TIGR04282">
    <property type="entry name" value="glyco_like_cofC"/>
    <property type="match status" value="1"/>
</dbReference>
<keyword evidence="5" id="KW-0472">Membrane</keyword>
<dbReference type="InterPro" id="IPR026461">
    <property type="entry name" value="Trfase_2_rSAM/seldom_assoc"/>
</dbReference>
<gene>
    <name evidence="7" type="ORF">CNF02_01400</name>
</gene>
<organism evidence="7 8">
    <name type="scientific">OM182 bacterium MED-G28</name>
    <dbReference type="NCBI Taxonomy" id="1986256"/>
    <lineage>
        <taxon>Bacteria</taxon>
        <taxon>Pseudomonadati</taxon>
        <taxon>Pseudomonadota</taxon>
        <taxon>Gammaproteobacteria</taxon>
        <taxon>OMG group</taxon>
        <taxon>OM182 clade</taxon>
    </lineage>
</organism>
<dbReference type="AlphaFoldDB" id="A0A2A5WGM5"/>
<sequence length="463" mass="51333">MKVLSIIIPVLNEQESIAIRLSALQQLRSHGCEIILVDGGSVDDTVTLAQLLVDQVLYSPKGRALQMNEGATAASANILLFLHADTELPEGADKLVIQAVAESAHVWGWFMVKFRKQSLLFSMISRCMNWRASLTHICTGDQALFITRNLFESIGGFPEIPLMEDIAISKILRRRARPKLIRLPVLTSTRRWEKHGVIETVLFMWWLRLLYFLGSNPGQLAKLYYPREVATPSVGASLSNSLGSISSRNSNYAFPNSRILVFAKDPVPGKVKTRLEPAIGVKGSLRLHRAMIARVCNLLGSSCLAPWQLWVTENTSHEFFLNHCKKKDIYQQQKGDIGHKMADAAVQTLTNSVSTSLLMIGSDCPCIDESYLKAALEQLADGIDVVLGPAEDGGYVLIGLNAPNNRLFSDIDWGTDRVLAQTLSRTRELGLSSVCMDALWDVDRPADLDRLEGLDPPLLWNVE</sequence>
<keyword evidence="3" id="KW-0328">Glycosyltransferase</keyword>
<dbReference type="NCBIfam" id="TIGR04283">
    <property type="entry name" value="glyco_like_mftF"/>
    <property type="match status" value="1"/>
</dbReference>
<comment type="subcellular location">
    <subcellularLocation>
        <location evidence="1">Cell membrane</location>
    </subcellularLocation>
</comment>
<evidence type="ECO:0000313" key="7">
    <source>
        <dbReference type="EMBL" id="PDH35394.1"/>
    </source>
</evidence>
<keyword evidence="4" id="KW-0808">Transferase</keyword>
<proteinExistence type="predicted"/>
<protein>
    <recommendedName>
        <fullName evidence="6">Glycosyltransferase 2-like domain-containing protein</fullName>
    </recommendedName>
</protein>
<evidence type="ECO:0000256" key="4">
    <source>
        <dbReference type="ARBA" id="ARBA00022679"/>
    </source>
</evidence>
<dbReference type="EMBL" id="NTJZ01000001">
    <property type="protein sequence ID" value="PDH35394.1"/>
    <property type="molecule type" value="Genomic_DNA"/>
</dbReference>
<evidence type="ECO:0000256" key="1">
    <source>
        <dbReference type="ARBA" id="ARBA00004236"/>
    </source>
</evidence>
<dbReference type="SUPFAM" id="SSF53448">
    <property type="entry name" value="Nucleotide-diphospho-sugar transferases"/>
    <property type="match status" value="2"/>
</dbReference>
<evidence type="ECO:0000313" key="8">
    <source>
        <dbReference type="Proteomes" id="UP000219329"/>
    </source>
</evidence>
<evidence type="ECO:0000256" key="5">
    <source>
        <dbReference type="ARBA" id="ARBA00023136"/>
    </source>
</evidence>
<dbReference type="Pfam" id="PF09837">
    <property type="entry name" value="DUF2064"/>
    <property type="match status" value="1"/>
</dbReference>
<dbReference type="CDD" id="cd02522">
    <property type="entry name" value="GT_2_like_a"/>
    <property type="match status" value="1"/>
</dbReference>
<dbReference type="PANTHER" id="PTHR43646">
    <property type="entry name" value="GLYCOSYLTRANSFERASE"/>
    <property type="match status" value="1"/>
</dbReference>
<dbReference type="InterPro" id="IPR029044">
    <property type="entry name" value="Nucleotide-diphossugar_trans"/>
</dbReference>
<keyword evidence="2" id="KW-1003">Cell membrane</keyword>
<dbReference type="InterPro" id="IPR018641">
    <property type="entry name" value="Trfase_1_rSAM/seldom-assoc"/>
</dbReference>
<name>A0A2A5WGM5_9GAMM</name>
<dbReference type="Pfam" id="PF00535">
    <property type="entry name" value="Glycos_transf_2"/>
    <property type="match status" value="1"/>
</dbReference>
<dbReference type="GO" id="GO:0016757">
    <property type="term" value="F:glycosyltransferase activity"/>
    <property type="evidence" value="ECO:0007669"/>
    <property type="project" value="UniProtKB-KW"/>
</dbReference>
<feature type="domain" description="Glycosyltransferase 2-like" evidence="6">
    <location>
        <begin position="5"/>
        <end position="143"/>
    </location>
</feature>
<comment type="caution">
    <text evidence="7">The sequence shown here is derived from an EMBL/GenBank/DDBJ whole genome shotgun (WGS) entry which is preliminary data.</text>
</comment>
<accession>A0A2A5WGM5</accession>
<reference evidence="7 8" key="1">
    <citation type="submission" date="2017-08" db="EMBL/GenBank/DDBJ databases">
        <title>Fine stratification of microbial communities through a metagenomic profile of the photic zone.</title>
        <authorList>
            <person name="Haro-Moreno J.M."/>
            <person name="Lopez-Perez M."/>
            <person name="De La Torre J."/>
            <person name="Picazo A."/>
            <person name="Camacho A."/>
            <person name="Rodriguez-Valera F."/>
        </authorList>
    </citation>
    <scope>NUCLEOTIDE SEQUENCE [LARGE SCALE GENOMIC DNA]</scope>
    <source>
        <strain evidence="7">MED-G28</strain>
    </source>
</reference>
<dbReference type="InterPro" id="IPR001173">
    <property type="entry name" value="Glyco_trans_2-like"/>
</dbReference>
<dbReference type="GO" id="GO:0005886">
    <property type="term" value="C:plasma membrane"/>
    <property type="evidence" value="ECO:0007669"/>
    <property type="project" value="UniProtKB-SubCell"/>
</dbReference>
<evidence type="ECO:0000256" key="2">
    <source>
        <dbReference type="ARBA" id="ARBA00022475"/>
    </source>
</evidence>
<evidence type="ECO:0000259" key="6">
    <source>
        <dbReference type="Pfam" id="PF00535"/>
    </source>
</evidence>